<dbReference type="Proteomes" id="UP000054321">
    <property type="component" value="Unassembled WGS sequence"/>
</dbReference>
<feature type="compositionally biased region" description="Basic and acidic residues" evidence="1">
    <location>
        <begin position="88"/>
        <end position="98"/>
    </location>
</feature>
<feature type="compositionally biased region" description="Polar residues" evidence="1">
    <location>
        <begin position="234"/>
        <end position="243"/>
    </location>
</feature>
<dbReference type="InParanoid" id="A0A0C3C918"/>
<sequence>MAKKREWIRGRLEKVGRKVKWPLQKRKPETGTPLSPPSQPTIDTPRASPRIFITSNSALQRRKLETTIDTPRASPRIFITSNSALQKQKPETTVDKPRASPRIFITSNSALQKQKPKTDIPLSTPSQPSVDTPRALPLVSNTSNSALQKQKPKTDIPLSSPSQPSVDTPRASPLVFKPSNSAPSQSPIYTSGAWQDSIETPTTPESISARIRRDVERYEQSLKAKRTLSAPPVLQSSGSPVSLASTVTPPSVASTSFRPMVVSVERGKSMHAFASAYGPNAVPKVLPINMRPLTDSYYYKG</sequence>
<dbReference type="HOGENOM" id="CLU_924680_0_0_1"/>
<feature type="compositionally biased region" description="Polar residues" evidence="1">
    <location>
        <begin position="139"/>
        <end position="148"/>
    </location>
</feature>
<feature type="region of interest" description="Disordered" evidence="1">
    <location>
        <begin position="18"/>
        <end position="206"/>
    </location>
</feature>
<evidence type="ECO:0000313" key="3">
    <source>
        <dbReference type="Proteomes" id="UP000054321"/>
    </source>
</evidence>
<gene>
    <name evidence="2" type="ORF">OIDMADRAFT_34166</name>
</gene>
<proteinExistence type="predicted"/>
<feature type="region of interest" description="Disordered" evidence="1">
    <location>
        <begin position="229"/>
        <end position="249"/>
    </location>
</feature>
<dbReference type="AlphaFoldDB" id="A0A0C3C918"/>
<feature type="compositionally biased region" description="Polar residues" evidence="1">
    <location>
        <begin position="178"/>
        <end position="206"/>
    </location>
</feature>
<dbReference type="EMBL" id="KN832887">
    <property type="protein sequence ID" value="KIM95408.1"/>
    <property type="molecule type" value="Genomic_DNA"/>
</dbReference>
<reference evidence="2 3" key="1">
    <citation type="submission" date="2014-04" db="EMBL/GenBank/DDBJ databases">
        <authorList>
            <consortium name="DOE Joint Genome Institute"/>
            <person name="Kuo A."/>
            <person name="Martino E."/>
            <person name="Perotto S."/>
            <person name="Kohler A."/>
            <person name="Nagy L.G."/>
            <person name="Floudas D."/>
            <person name="Copeland A."/>
            <person name="Barry K.W."/>
            <person name="Cichocki N."/>
            <person name="Veneault-Fourrey C."/>
            <person name="LaButti K."/>
            <person name="Lindquist E.A."/>
            <person name="Lipzen A."/>
            <person name="Lundell T."/>
            <person name="Morin E."/>
            <person name="Murat C."/>
            <person name="Sun H."/>
            <person name="Tunlid A."/>
            <person name="Henrissat B."/>
            <person name="Grigoriev I.V."/>
            <person name="Hibbett D.S."/>
            <person name="Martin F."/>
            <person name="Nordberg H.P."/>
            <person name="Cantor M.N."/>
            <person name="Hua S.X."/>
        </authorList>
    </citation>
    <scope>NUCLEOTIDE SEQUENCE [LARGE SCALE GENOMIC DNA]</scope>
    <source>
        <strain evidence="2 3">Zn</strain>
    </source>
</reference>
<evidence type="ECO:0000256" key="1">
    <source>
        <dbReference type="SAM" id="MobiDB-lite"/>
    </source>
</evidence>
<reference evidence="3" key="2">
    <citation type="submission" date="2015-01" db="EMBL/GenBank/DDBJ databases">
        <title>Evolutionary Origins and Diversification of the Mycorrhizal Mutualists.</title>
        <authorList>
            <consortium name="DOE Joint Genome Institute"/>
            <consortium name="Mycorrhizal Genomics Consortium"/>
            <person name="Kohler A."/>
            <person name="Kuo A."/>
            <person name="Nagy L.G."/>
            <person name="Floudas D."/>
            <person name="Copeland A."/>
            <person name="Barry K.W."/>
            <person name="Cichocki N."/>
            <person name="Veneault-Fourrey C."/>
            <person name="LaButti K."/>
            <person name="Lindquist E.A."/>
            <person name="Lipzen A."/>
            <person name="Lundell T."/>
            <person name="Morin E."/>
            <person name="Murat C."/>
            <person name="Riley R."/>
            <person name="Ohm R."/>
            <person name="Sun H."/>
            <person name="Tunlid A."/>
            <person name="Henrissat B."/>
            <person name="Grigoriev I.V."/>
            <person name="Hibbett D.S."/>
            <person name="Martin F."/>
        </authorList>
    </citation>
    <scope>NUCLEOTIDE SEQUENCE [LARGE SCALE GENOMIC DNA]</scope>
    <source>
        <strain evidence="3">Zn</strain>
    </source>
</reference>
<accession>A0A0C3C918</accession>
<feature type="compositionally biased region" description="Polar residues" evidence="1">
    <location>
        <begin position="121"/>
        <end position="130"/>
    </location>
</feature>
<name>A0A0C3C918_OIDMZ</name>
<feature type="compositionally biased region" description="Polar residues" evidence="1">
    <location>
        <begin position="157"/>
        <end position="166"/>
    </location>
</feature>
<keyword evidence="3" id="KW-1185">Reference proteome</keyword>
<protein>
    <submittedName>
        <fullName evidence="2">Uncharacterized protein</fullName>
    </submittedName>
</protein>
<organism evidence="2 3">
    <name type="scientific">Oidiodendron maius (strain Zn)</name>
    <dbReference type="NCBI Taxonomy" id="913774"/>
    <lineage>
        <taxon>Eukaryota</taxon>
        <taxon>Fungi</taxon>
        <taxon>Dikarya</taxon>
        <taxon>Ascomycota</taxon>
        <taxon>Pezizomycotina</taxon>
        <taxon>Leotiomycetes</taxon>
        <taxon>Leotiomycetes incertae sedis</taxon>
        <taxon>Myxotrichaceae</taxon>
        <taxon>Oidiodendron</taxon>
    </lineage>
</organism>
<evidence type="ECO:0000313" key="2">
    <source>
        <dbReference type="EMBL" id="KIM95408.1"/>
    </source>
</evidence>